<dbReference type="Proteomes" id="UP000235145">
    <property type="component" value="Unassembled WGS sequence"/>
</dbReference>
<reference evidence="3 4" key="1">
    <citation type="journal article" date="2017" name="Nat. Commun.">
        <title>Genome assembly with in vitro proximity ligation data and whole-genome triplication in lettuce.</title>
        <authorList>
            <person name="Reyes-Chin-Wo S."/>
            <person name="Wang Z."/>
            <person name="Yang X."/>
            <person name="Kozik A."/>
            <person name="Arikit S."/>
            <person name="Song C."/>
            <person name="Xia L."/>
            <person name="Froenicke L."/>
            <person name="Lavelle D.O."/>
            <person name="Truco M.J."/>
            <person name="Xia R."/>
            <person name="Zhu S."/>
            <person name="Xu C."/>
            <person name="Xu H."/>
            <person name="Xu X."/>
            <person name="Cox K."/>
            <person name="Korf I."/>
            <person name="Meyers B.C."/>
            <person name="Michelmore R.W."/>
        </authorList>
    </citation>
    <scope>NUCLEOTIDE SEQUENCE [LARGE SCALE GENOMIC DNA]</scope>
    <source>
        <strain evidence="4">cv. Salinas</strain>
        <tissue evidence="3">Seedlings</tissue>
    </source>
</reference>
<gene>
    <name evidence="3" type="ORF">LSAT_V11C900487950</name>
</gene>
<comment type="caution">
    <text evidence="3">The sequence shown here is derived from an EMBL/GenBank/DDBJ whole genome shotgun (WGS) entry which is preliminary data.</text>
</comment>
<protein>
    <submittedName>
        <fullName evidence="3">Uncharacterized protein</fullName>
    </submittedName>
</protein>
<dbReference type="AlphaFoldDB" id="A0A9R1UG36"/>
<evidence type="ECO:0000256" key="2">
    <source>
        <dbReference type="SAM" id="MobiDB-lite"/>
    </source>
</evidence>
<evidence type="ECO:0000313" key="4">
    <source>
        <dbReference type="Proteomes" id="UP000235145"/>
    </source>
</evidence>
<sequence>MNLKIQNLKLRTATKEHDDLNSLGDVHSIMLHLLDHHDSVLTISIRRHLAAKLRPALDILSRIEGVLVTSVKPQQGGEKVTQVGKDDTQPPPESKSTATPNDIVASAAKGIRRRRRLEKMMKMMMILKISWKTKPTNKVLEKKIEKETIELEKKLKEKELLEKKKSIFPKWTIQSLQIEAIDEPSTHWLEPVMSFGLENSKDVQFDIPITRKAFIFHCFISTAVIPSPDRKVERDLLAFYLEFAQPQYLTWSLQKITTVKILKPYAAGKFFNVKFKVT</sequence>
<proteinExistence type="predicted"/>
<evidence type="ECO:0000313" key="3">
    <source>
        <dbReference type="EMBL" id="KAJ0186423.1"/>
    </source>
</evidence>
<organism evidence="3 4">
    <name type="scientific">Lactuca sativa</name>
    <name type="common">Garden lettuce</name>
    <dbReference type="NCBI Taxonomy" id="4236"/>
    <lineage>
        <taxon>Eukaryota</taxon>
        <taxon>Viridiplantae</taxon>
        <taxon>Streptophyta</taxon>
        <taxon>Embryophyta</taxon>
        <taxon>Tracheophyta</taxon>
        <taxon>Spermatophyta</taxon>
        <taxon>Magnoliopsida</taxon>
        <taxon>eudicotyledons</taxon>
        <taxon>Gunneridae</taxon>
        <taxon>Pentapetalae</taxon>
        <taxon>asterids</taxon>
        <taxon>campanulids</taxon>
        <taxon>Asterales</taxon>
        <taxon>Asteraceae</taxon>
        <taxon>Cichorioideae</taxon>
        <taxon>Cichorieae</taxon>
        <taxon>Lactucinae</taxon>
        <taxon>Lactuca</taxon>
    </lineage>
</organism>
<evidence type="ECO:0000256" key="1">
    <source>
        <dbReference type="SAM" id="Coils"/>
    </source>
</evidence>
<keyword evidence="1" id="KW-0175">Coiled coil</keyword>
<dbReference type="EMBL" id="NBSK02000009">
    <property type="protein sequence ID" value="KAJ0186423.1"/>
    <property type="molecule type" value="Genomic_DNA"/>
</dbReference>
<keyword evidence="4" id="KW-1185">Reference proteome</keyword>
<feature type="coiled-coil region" evidence="1">
    <location>
        <begin position="137"/>
        <end position="164"/>
    </location>
</feature>
<feature type="region of interest" description="Disordered" evidence="2">
    <location>
        <begin position="74"/>
        <end position="101"/>
    </location>
</feature>
<accession>A0A9R1UG36</accession>
<name>A0A9R1UG36_LACSA</name>